<dbReference type="InterPro" id="IPR035919">
    <property type="entry name" value="EAL_sf"/>
</dbReference>
<dbReference type="InterPro" id="IPR043128">
    <property type="entry name" value="Rev_trsase/Diguanyl_cyclase"/>
</dbReference>
<feature type="domain" description="EAL" evidence="2">
    <location>
        <begin position="457"/>
        <end position="545"/>
    </location>
</feature>
<proteinExistence type="predicted"/>
<dbReference type="PATRIC" id="fig|1123069.3.peg.1585"/>
<dbReference type="AlphaFoldDB" id="S9S6S1"/>
<evidence type="ECO:0000313" key="5">
    <source>
        <dbReference type="Proteomes" id="UP000015346"/>
    </source>
</evidence>
<keyword evidence="1" id="KW-1133">Transmembrane helix</keyword>
<feature type="domain" description="GGDEF" evidence="3">
    <location>
        <begin position="314"/>
        <end position="449"/>
    </location>
</feature>
<dbReference type="PANTHER" id="PTHR44757:SF2">
    <property type="entry name" value="BIOFILM ARCHITECTURE MAINTENANCE PROTEIN MBAA"/>
    <property type="match status" value="1"/>
</dbReference>
<dbReference type="PANTHER" id="PTHR44757">
    <property type="entry name" value="DIGUANYLATE CYCLASE DGCP"/>
    <property type="match status" value="1"/>
</dbReference>
<dbReference type="InterPro" id="IPR001633">
    <property type="entry name" value="EAL_dom"/>
</dbReference>
<keyword evidence="5" id="KW-1185">Reference proteome</keyword>
<keyword evidence="1" id="KW-0472">Membrane</keyword>
<dbReference type="Gene3D" id="3.30.70.270">
    <property type="match status" value="1"/>
</dbReference>
<gene>
    <name evidence="4" type="ORF">ruthe_01616</name>
</gene>
<dbReference type="OrthoDB" id="9814202at2"/>
<evidence type="ECO:0000259" key="2">
    <source>
        <dbReference type="PROSITE" id="PS50883"/>
    </source>
</evidence>
<dbReference type="InterPro" id="IPR052155">
    <property type="entry name" value="Biofilm_reg_signaling"/>
</dbReference>
<dbReference type="InterPro" id="IPR029787">
    <property type="entry name" value="Nucleotide_cyclase"/>
</dbReference>
<evidence type="ECO:0000313" key="4">
    <source>
        <dbReference type="EMBL" id="EPX85895.1"/>
    </source>
</evidence>
<dbReference type="SUPFAM" id="SSF141868">
    <property type="entry name" value="EAL domain-like"/>
    <property type="match status" value="1"/>
</dbReference>
<evidence type="ECO:0000256" key="1">
    <source>
        <dbReference type="SAM" id="Phobius"/>
    </source>
</evidence>
<dbReference type="PROSITE" id="PS50887">
    <property type="entry name" value="GGDEF"/>
    <property type="match status" value="1"/>
</dbReference>
<dbReference type="Pfam" id="PF00563">
    <property type="entry name" value="EAL"/>
    <property type="match status" value="1"/>
</dbReference>
<dbReference type="Gene3D" id="3.20.20.450">
    <property type="entry name" value="EAL domain"/>
    <property type="match status" value="1"/>
</dbReference>
<dbReference type="Pfam" id="PF00990">
    <property type="entry name" value="GGDEF"/>
    <property type="match status" value="1"/>
</dbReference>
<organism evidence="4 5">
    <name type="scientific">Rubellimicrobium thermophilum DSM 16684</name>
    <dbReference type="NCBI Taxonomy" id="1123069"/>
    <lineage>
        <taxon>Bacteria</taxon>
        <taxon>Pseudomonadati</taxon>
        <taxon>Pseudomonadota</taxon>
        <taxon>Alphaproteobacteria</taxon>
        <taxon>Rhodobacterales</taxon>
        <taxon>Roseobacteraceae</taxon>
        <taxon>Rubellimicrobium</taxon>
    </lineage>
</organism>
<dbReference type="EMBL" id="AOLV01000012">
    <property type="protein sequence ID" value="EPX85895.1"/>
    <property type="molecule type" value="Genomic_DNA"/>
</dbReference>
<evidence type="ECO:0000259" key="3">
    <source>
        <dbReference type="PROSITE" id="PS50887"/>
    </source>
</evidence>
<feature type="transmembrane region" description="Helical" evidence="1">
    <location>
        <begin position="249"/>
        <end position="268"/>
    </location>
</feature>
<sequence length="545" mass="58628">MHRLPRRIACVIAGTVLLFVLTTVLAIWWLAGALDRQAQEQTAAQVGIARANLLGDARMIALDYAKWDSADQAVRRGDAAWLLDNVGSAALIGQVVQLVAIWGGAFDRPMAWQDDGLVEPRADLIDPALLAAAEGQIAQALPGGFDASAFFAWHDGALFVMAVSRFEAIEQAAAYPEEERFSGHLLMGIRLDAAMVAGIADTLLLEDARVLPARPATGSMLPLPGIDGRPVAWFAWETPRPGTAMLGRLLPFLILLMMLSAGLAWGGARLMRRGARDLLAAEQRASLAARTDTLTGLPNRAALHEALAHPARTGERGVLFLDLNGFKDINDSLGHAAGDAVIVDTARRLAALADDRVLVARIAGDEFVLLVTGPDTRDRIESLARAIAESFDREPFMVMGHHLPLHAAIGYAVQDEDGQTGADLLRQADLAMYESKRLRARRPVAFSALLEEAAQNAFLVERALRTALVSRPEEISVAYQPIVAPDGSFHQAEALARWTARDHGPVPPSRFVAVAEKAGLVMDLGRVVLGHLLRDLRDHPACGSA</sequence>
<reference evidence="4 5" key="1">
    <citation type="journal article" date="2013" name="Stand. Genomic Sci.">
        <title>Genome sequence of the reddish-pigmented Rubellimicrobium thermophilum type strain (DSM 16684(T)), a member of the Roseobacter clade.</title>
        <authorList>
            <person name="Fiebig A."/>
            <person name="Riedel T."/>
            <person name="Gronow S."/>
            <person name="Petersen J."/>
            <person name="Klenk H.P."/>
            <person name="Goker M."/>
        </authorList>
    </citation>
    <scope>NUCLEOTIDE SEQUENCE [LARGE SCALE GENOMIC DNA]</scope>
    <source>
        <strain evidence="4 5">DSM 16684</strain>
    </source>
</reference>
<dbReference type="SUPFAM" id="SSF55073">
    <property type="entry name" value="Nucleotide cyclase"/>
    <property type="match status" value="1"/>
</dbReference>
<dbReference type="SMART" id="SM00267">
    <property type="entry name" value="GGDEF"/>
    <property type="match status" value="1"/>
</dbReference>
<dbReference type="NCBIfam" id="TIGR00254">
    <property type="entry name" value="GGDEF"/>
    <property type="match status" value="1"/>
</dbReference>
<dbReference type="InterPro" id="IPR000160">
    <property type="entry name" value="GGDEF_dom"/>
</dbReference>
<dbReference type="HOGENOM" id="CLU_499557_0_0_5"/>
<protein>
    <submittedName>
        <fullName evidence="4">Diguanylate cyclase (GGDEF) domain protein</fullName>
    </submittedName>
</protein>
<comment type="caution">
    <text evidence="4">The sequence shown here is derived from an EMBL/GenBank/DDBJ whole genome shotgun (WGS) entry which is preliminary data.</text>
</comment>
<accession>S9S6S1</accession>
<name>S9S6S1_9RHOB</name>
<dbReference type="CDD" id="cd01949">
    <property type="entry name" value="GGDEF"/>
    <property type="match status" value="1"/>
</dbReference>
<dbReference type="Proteomes" id="UP000015346">
    <property type="component" value="Unassembled WGS sequence"/>
</dbReference>
<dbReference type="PROSITE" id="PS50883">
    <property type="entry name" value="EAL"/>
    <property type="match status" value="1"/>
</dbReference>
<keyword evidence="1" id="KW-0812">Transmembrane</keyword>
<dbReference type="STRING" id="1123069.ruthe_01616"/>